<evidence type="ECO:0000313" key="2">
    <source>
        <dbReference type="EMBL" id="GHD29581.1"/>
    </source>
</evidence>
<keyword evidence="1" id="KW-0472">Membrane</keyword>
<sequence>MREWPSNNEKERRTMAARPAGFKAVTFVFVISMIAVLYWLTFGQQADPCAAPQSDISGAVLADDEDAQDALVNRAIVVRANCANRKD</sequence>
<gene>
    <name evidence="2" type="ORF">GCM10007053_10360</name>
</gene>
<evidence type="ECO:0000313" key="3">
    <source>
        <dbReference type="Proteomes" id="UP000644693"/>
    </source>
</evidence>
<organism evidence="2 3">
    <name type="scientific">Parahalioglobus pacificus</name>
    <dbReference type="NCBI Taxonomy" id="930806"/>
    <lineage>
        <taxon>Bacteria</taxon>
        <taxon>Pseudomonadati</taxon>
        <taxon>Pseudomonadota</taxon>
        <taxon>Gammaproteobacteria</taxon>
        <taxon>Cellvibrionales</taxon>
        <taxon>Halieaceae</taxon>
        <taxon>Parahalioglobus</taxon>
    </lineage>
</organism>
<dbReference type="EMBL" id="BMYM01000001">
    <property type="protein sequence ID" value="GHD29581.1"/>
    <property type="molecule type" value="Genomic_DNA"/>
</dbReference>
<keyword evidence="3" id="KW-1185">Reference proteome</keyword>
<comment type="caution">
    <text evidence="2">The sequence shown here is derived from an EMBL/GenBank/DDBJ whole genome shotgun (WGS) entry which is preliminary data.</text>
</comment>
<dbReference type="Proteomes" id="UP000644693">
    <property type="component" value="Unassembled WGS sequence"/>
</dbReference>
<reference evidence="2" key="1">
    <citation type="journal article" date="2014" name="Int. J. Syst. Evol. Microbiol.">
        <title>Complete genome sequence of Corynebacterium casei LMG S-19264T (=DSM 44701T), isolated from a smear-ripened cheese.</title>
        <authorList>
            <consortium name="US DOE Joint Genome Institute (JGI-PGF)"/>
            <person name="Walter F."/>
            <person name="Albersmeier A."/>
            <person name="Kalinowski J."/>
            <person name="Ruckert C."/>
        </authorList>
    </citation>
    <scope>NUCLEOTIDE SEQUENCE</scope>
    <source>
        <strain evidence="2">KCTC 23430</strain>
    </source>
</reference>
<protein>
    <submittedName>
        <fullName evidence="2">Uncharacterized protein</fullName>
    </submittedName>
</protein>
<keyword evidence="1" id="KW-1133">Transmembrane helix</keyword>
<evidence type="ECO:0000256" key="1">
    <source>
        <dbReference type="SAM" id="Phobius"/>
    </source>
</evidence>
<dbReference type="AlphaFoldDB" id="A0A919CJY5"/>
<accession>A0A919CJY5</accession>
<proteinExistence type="predicted"/>
<feature type="transmembrane region" description="Helical" evidence="1">
    <location>
        <begin position="20"/>
        <end position="40"/>
    </location>
</feature>
<keyword evidence="1" id="KW-0812">Transmembrane</keyword>
<reference evidence="2" key="2">
    <citation type="submission" date="2020-09" db="EMBL/GenBank/DDBJ databases">
        <authorList>
            <person name="Sun Q."/>
            <person name="Kim S."/>
        </authorList>
    </citation>
    <scope>NUCLEOTIDE SEQUENCE</scope>
    <source>
        <strain evidence="2">KCTC 23430</strain>
    </source>
</reference>
<name>A0A919CJY5_9GAMM</name>